<comment type="caution">
    <text evidence="1">The sequence shown here is derived from an EMBL/GenBank/DDBJ whole genome shotgun (WGS) entry which is preliminary data.</text>
</comment>
<protein>
    <submittedName>
        <fullName evidence="1">Uncharacterized protein</fullName>
    </submittedName>
</protein>
<evidence type="ECO:0000313" key="2">
    <source>
        <dbReference type="Proteomes" id="UP001168877"/>
    </source>
</evidence>
<proteinExistence type="predicted"/>
<accession>A0AA39WAU0</accession>
<sequence length="88" mass="9784">MTNKADVSEKKILCSLHSFSPICRRRRVTSKSQPEKSESSCSSLRNSLSEIWVVPSLKQACTVELESLVSGDATRRGECTAVEEREPL</sequence>
<reference evidence="1" key="2">
    <citation type="submission" date="2023-06" db="EMBL/GenBank/DDBJ databases">
        <authorList>
            <person name="Swenson N.G."/>
            <person name="Wegrzyn J.L."/>
            <person name="Mcevoy S.L."/>
        </authorList>
    </citation>
    <scope>NUCLEOTIDE SEQUENCE</scope>
    <source>
        <strain evidence="1">NS2018</strain>
        <tissue evidence="1">Leaf</tissue>
    </source>
</reference>
<evidence type="ECO:0000313" key="1">
    <source>
        <dbReference type="EMBL" id="KAK0608201.1"/>
    </source>
</evidence>
<name>A0AA39WAU0_ACESA</name>
<organism evidence="1 2">
    <name type="scientific">Acer saccharum</name>
    <name type="common">Sugar maple</name>
    <dbReference type="NCBI Taxonomy" id="4024"/>
    <lineage>
        <taxon>Eukaryota</taxon>
        <taxon>Viridiplantae</taxon>
        <taxon>Streptophyta</taxon>
        <taxon>Embryophyta</taxon>
        <taxon>Tracheophyta</taxon>
        <taxon>Spermatophyta</taxon>
        <taxon>Magnoliopsida</taxon>
        <taxon>eudicotyledons</taxon>
        <taxon>Gunneridae</taxon>
        <taxon>Pentapetalae</taxon>
        <taxon>rosids</taxon>
        <taxon>malvids</taxon>
        <taxon>Sapindales</taxon>
        <taxon>Sapindaceae</taxon>
        <taxon>Hippocastanoideae</taxon>
        <taxon>Acereae</taxon>
        <taxon>Acer</taxon>
    </lineage>
</organism>
<dbReference type="EMBL" id="JAUESC010000001">
    <property type="protein sequence ID" value="KAK0608201.1"/>
    <property type="molecule type" value="Genomic_DNA"/>
</dbReference>
<keyword evidence="2" id="KW-1185">Reference proteome</keyword>
<gene>
    <name evidence="1" type="ORF">LWI29_027041</name>
</gene>
<dbReference type="AlphaFoldDB" id="A0AA39WAU0"/>
<dbReference type="Proteomes" id="UP001168877">
    <property type="component" value="Unassembled WGS sequence"/>
</dbReference>
<reference evidence="1" key="1">
    <citation type="journal article" date="2022" name="Plant J.">
        <title>Strategies of tolerance reflected in two North American maple genomes.</title>
        <authorList>
            <person name="McEvoy S.L."/>
            <person name="Sezen U.U."/>
            <person name="Trouern-Trend A."/>
            <person name="McMahon S.M."/>
            <person name="Schaberg P.G."/>
            <person name="Yang J."/>
            <person name="Wegrzyn J.L."/>
            <person name="Swenson N.G."/>
        </authorList>
    </citation>
    <scope>NUCLEOTIDE SEQUENCE</scope>
    <source>
        <strain evidence="1">NS2018</strain>
    </source>
</reference>